<reference evidence="2 3" key="1">
    <citation type="submission" date="2019-02" db="EMBL/GenBank/DDBJ databases">
        <title>Paenibacillus sp. nov., isolated from surface-sterilized tissue of Thalictrum simplex L.</title>
        <authorList>
            <person name="Tuo L."/>
        </authorList>
    </citation>
    <scope>NUCLEOTIDE SEQUENCE [LARGE SCALE GENOMIC DNA]</scope>
    <source>
        <strain evidence="2 3">N2SHLJ1</strain>
    </source>
</reference>
<keyword evidence="3" id="KW-1185">Reference proteome</keyword>
<dbReference type="AlphaFoldDB" id="A0A4Q9DKI3"/>
<dbReference type="SUPFAM" id="SSF48208">
    <property type="entry name" value="Six-hairpin glycosidases"/>
    <property type="match status" value="1"/>
</dbReference>
<dbReference type="RefSeq" id="WP_131015790.1">
    <property type="nucleotide sequence ID" value="NZ_SIRE01000017.1"/>
</dbReference>
<dbReference type="Pfam" id="PF07470">
    <property type="entry name" value="Glyco_hydro_88"/>
    <property type="match status" value="1"/>
</dbReference>
<dbReference type="OrthoDB" id="6381507at2"/>
<organism evidence="2 3">
    <name type="scientific">Paenibacillus thalictri</name>
    <dbReference type="NCBI Taxonomy" id="2527873"/>
    <lineage>
        <taxon>Bacteria</taxon>
        <taxon>Bacillati</taxon>
        <taxon>Bacillota</taxon>
        <taxon>Bacilli</taxon>
        <taxon>Bacillales</taxon>
        <taxon>Paenibacillaceae</taxon>
        <taxon>Paenibacillus</taxon>
    </lineage>
</organism>
<protein>
    <submittedName>
        <fullName evidence="2">Glycoside hydrolase 105 family protein</fullName>
    </submittedName>
</protein>
<dbReference type="GO" id="GO:0005975">
    <property type="term" value="P:carbohydrate metabolic process"/>
    <property type="evidence" value="ECO:0007669"/>
    <property type="project" value="InterPro"/>
</dbReference>
<proteinExistence type="predicted"/>
<comment type="caution">
    <text evidence="2">The sequence shown here is derived from an EMBL/GenBank/DDBJ whole genome shotgun (WGS) entry which is preliminary data.</text>
</comment>
<dbReference type="InterPro" id="IPR012341">
    <property type="entry name" value="6hp_glycosidase-like_sf"/>
</dbReference>
<dbReference type="PANTHER" id="PTHR33886:SF8">
    <property type="entry name" value="UNSATURATED RHAMNOGALACTURONAN HYDROLASE (EUROFUNG)"/>
    <property type="match status" value="1"/>
</dbReference>
<keyword evidence="1 2" id="KW-0378">Hydrolase</keyword>
<dbReference type="InterPro" id="IPR010905">
    <property type="entry name" value="Glyco_hydro_88"/>
</dbReference>
<evidence type="ECO:0000256" key="1">
    <source>
        <dbReference type="ARBA" id="ARBA00022801"/>
    </source>
</evidence>
<dbReference type="Gene3D" id="1.50.10.10">
    <property type="match status" value="1"/>
</dbReference>
<name>A0A4Q9DKI3_9BACL</name>
<dbReference type="GO" id="GO:0016787">
    <property type="term" value="F:hydrolase activity"/>
    <property type="evidence" value="ECO:0007669"/>
    <property type="project" value="UniProtKB-KW"/>
</dbReference>
<dbReference type="InterPro" id="IPR008928">
    <property type="entry name" value="6-hairpin_glycosidase_sf"/>
</dbReference>
<dbReference type="PANTHER" id="PTHR33886">
    <property type="entry name" value="UNSATURATED RHAMNOGALACTURONAN HYDROLASE (EUROFUNG)"/>
    <property type="match status" value="1"/>
</dbReference>
<evidence type="ECO:0000313" key="2">
    <source>
        <dbReference type="EMBL" id="TBL75301.1"/>
    </source>
</evidence>
<gene>
    <name evidence="2" type="ORF">EYB31_23095</name>
</gene>
<dbReference type="InterPro" id="IPR052043">
    <property type="entry name" value="PolySaccharide_Degr_Enz"/>
</dbReference>
<evidence type="ECO:0000313" key="3">
    <source>
        <dbReference type="Proteomes" id="UP000293142"/>
    </source>
</evidence>
<dbReference type="EMBL" id="SIRE01000017">
    <property type="protein sequence ID" value="TBL75301.1"/>
    <property type="molecule type" value="Genomic_DNA"/>
</dbReference>
<sequence length="367" mass="42086">MTALEANKLSPAEWAKAACDSLMAKYTPEQLPPEKRWHYHQGIFLYGMLQVWKWSGEEQYVSYPKEYVDKLVDRLGNLYYARDELDAMMPGLLLLALDKQYGEPRYRISADKLRNLFNTLNKTSEGGYWHKDKYPYQMWLDGLYMGGVFAMQYASQYGETGLYDMVLYQEQLMRKYMTDESTGLLFHAWDESRNFPWADPQTGCSPEFWGRSLGWYGMAVVDFLDELPAGHPGREQLSAALKPFVEALLRYQDEASGIWYQVVDKGHQPDNWLETSCTSLFVYTIAKAIKHGVIGEQYLAAAVKGYEGLINRVRFDENGHLIVPEICIGTSAGDYHNYVTRPVSENDLHGVGAFILACVEMEDLIQK</sequence>
<dbReference type="Proteomes" id="UP000293142">
    <property type="component" value="Unassembled WGS sequence"/>
</dbReference>
<accession>A0A4Q9DKI3</accession>